<dbReference type="Proteomes" id="UP001331761">
    <property type="component" value="Unassembled WGS sequence"/>
</dbReference>
<dbReference type="AlphaFoldDB" id="A0AAN8F3N5"/>
<protein>
    <submittedName>
        <fullName evidence="2">Uncharacterized protein</fullName>
    </submittedName>
</protein>
<name>A0AAN8F3N5_TRICO</name>
<gene>
    <name evidence="2" type="ORF">GCK32_021942</name>
</gene>
<sequence>MCTQREVNKRASIEDLFKHRYLAEAGPLVQEKLAGHTGTGTGTGTGPDRVSIESGKEHEKTRAGITQDSIDRKPI</sequence>
<feature type="region of interest" description="Disordered" evidence="1">
    <location>
        <begin position="32"/>
        <end position="75"/>
    </location>
</feature>
<comment type="caution">
    <text evidence="2">The sequence shown here is derived from an EMBL/GenBank/DDBJ whole genome shotgun (WGS) entry which is preliminary data.</text>
</comment>
<reference evidence="2 3" key="1">
    <citation type="submission" date="2019-10" db="EMBL/GenBank/DDBJ databases">
        <title>Assembly and Annotation for the nematode Trichostrongylus colubriformis.</title>
        <authorList>
            <person name="Martin J."/>
        </authorList>
    </citation>
    <scope>NUCLEOTIDE SEQUENCE [LARGE SCALE GENOMIC DNA]</scope>
    <source>
        <strain evidence="2">G859</strain>
        <tissue evidence="2">Whole worm</tissue>
    </source>
</reference>
<evidence type="ECO:0000313" key="2">
    <source>
        <dbReference type="EMBL" id="KAK5968634.1"/>
    </source>
</evidence>
<proteinExistence type="predicted"/>
<evidence type="ECO:0000256" key="1">
    <source>
        <dbReference type="SAM" id="MobiDB-lite"/>
    </source>
</evidence>
<dbReference type="EMBL" id="WIXE01021157">
    <property type="protein sequence ID" value="KAK5968634.1"/>
    <property type="molecule type" value="Genomic_DNA"/>
</dbReference>
<feature type="compositionally biased region" description="Basic and acidic residues" evidence="1">
    <location>
        <begin position="50"/>
        <end position="62"/>
    </location>
</feature>
<keyword evidence="3" id="KW-1185">Reference proteome</keyword>
<accession>A0AAN8F3N5</accession>
<organism evidence="2 3">
    <name type="scientific">Trichostrongylus colubriformis</name>
    <name type="common">Black scour worm</name>
    <dbReference type="NCBI Taxonomy" id="6319"/>
    <lineage>
        <taxon>Eukaryota</taxon>
        <taxon>Metazoa</taxon>
        <taxon>Ecdysozoa</taxon>
        <taxon>Nematoda</taxon>
        <taxon>Chromadorea</taxon>
        <taxon>Rhabditida</taxon>
        <taxon>Rhabditina</taxon>
        <taxon>Rhabditomorpha</taxon>
        <taxon>Strongyloidea</taxon>
        <taxon>Trichostrongylidae</taxon>
        <taxon>Trichostrongylus</taxon>
    </lineage>
</organism>
<evidence type="ECO:0000313" key="3">
    <source>
        <dbReference type="Proteomes" id="UP001331761"/>
    </source>
</evidence>